<dbReference type="SUPFAM" id="SSF53756">
    <property type="entry name" value="UDP-Glycosyltransferase/glycogen phosphorylase"/>
    <property type="match status" value="1"/>
</dbReference>
<dbReference type="Pfam" id="PF00534">
    <property type="entry name" value="Glycos_transf_1"/>
    <property type="match status" value="1"/>
</dbReference>
<organism evidence="3 4">
    <name type="scientific">Xenorhabdus budapestensis</name>
    <dbReference type="NCBI Taxonomy" id="290110"/>
    <lineage>
        <taxon>Bacteria</taxon>
        <taxon>Pseudomonadati</taxon>
        <taxon>Pseudomonadota</taxon>
        <taxon>Gammaproteobacteria</taxon>
        <taxon>Enterobacterales</taxon>
        <taxon>Morganellaceae</taxon>
        <taxon>Xenorhabdus</taxon>
    </lineage>
</organism>
<dbReference type="RefSeq" id="WP_099136497.1">
    <property type="nucleotide sequence ID" value="NZ_CAWNNJ010000057.1"/>
</dbReference>
<evidence type="ECO:0000259" key="2">
    <source>
        <dbReference type="Pfam" id="PF13477"/>
    </source>
</evidence>
<dbReference type="AlphaFoldDB" id="A0A2D0IWC7"/>
<feature type="domain" description="Glycosyltransferase subfamily 4-like N-terminal" evidence="2">
    <location>
        <begin position="2"/>
        <end position="133"/>
    </location>
</feature>
<dbReference type="GO" id="GO:1901135">
    <property type="term" value="P:carbohydrate derivative metabolic process"/>
    <property type="evidence" value="ECO:0007669"/>
    <property type="project" value="UniProtKB-ARBA"/>
</dbReference>
<dbReference type="Pfam" id="PF13477">
    <property type="entry name" value="Glyco_trans_4_2"/>
    <property type="match status" value="1"/>
</dbReference>
<comment type="caution">
    <text evidence="3">The sequence shown here is derived from an EMBL/GenBank/DDBJ whole genome shotgun (WGS) entry which is preliminary data.</text>
</comment>
<dbReference type="EMBL" id="NIBS01000015">
    <property type="protein sequence ID" value="PHM26216.1"/>
    <property type="molecule type" value="Genomic_DNA"/>
</dbReference>
<feature type="domain" description="Glycosyl transferase family 1" evidence="1">
    <location>
        <begin position="169"/>
        <end position="338"/>
    </location>
</feature>
<dbReference type="Gene3D" id="3.40.50.2000">
    <property type="entry name" value="Glycogen Phosphorylase B"/>
    <property type="match status" value="2"/>
</dbReference>
<accession>A0A2D0IWC7</accession>
<dbReference type="InterPro" id="IPR028098">
    <property type="entry name" value="Glyco_trans_4-like_N"/>
</dbReference>
<evidence type="ECO:0000259" key="1">
    <source>
        <dbReference type="Pfam" id="PF00534"/>
    </source>
</evidence>
<dbReference type="OrthoDB" id="832722at2"/>
<proteinExistence type="predicted"/>
<evidence type="ECO:0000313" key="4">
    <source>
        <dbReference type="Proteomes" id="UP000225833"/>
    </source>
</evidence>
<dbReference type="GO" id="GO:0016757">
    <property type="term" value="F:glycosyltransferase activity"/>
    <property type="evidence" value="ECO:0007669"/>
    <property type="project" value="InterPro"/>
</dbReference>
<evidence type="ECO:0000313" key="3">
    <source>
        <dbReference type="EMBL" id="PHM26216.1"/>
    </source>
</evidence>
<keyword evidence="3" id="KW-0808">Transferase</keyword>
<dbReference type="InterPro" id="IPR001296">
    <property type="entry name" value="Glyco_trans_1"/>
</dbReference>
<dbReference type="PANTHER" id="PTHR12526">
    <property type="entry name" value="GLYCOSYLTRANSFERASE"/>
    <property type="match status" value="1"/>
</dbReference>
<sequence length="363" mass="40070">MKIVLLSAASSIHTIRWANGLSLAGHQVHVISQHPATDTLISDVNLHILPYRGILGYFTMVLTVKKLLQKIKPDIVNAHYASGYATTARLVGYHPWILSVWGSDVYDFPYKSFLHKYLVKTNIMKADLVASTSHCMAQQTRLIAPHVGDIPITPFGVDTKNYLSIAPVSDTNNKPIVIGTVKTMAYKYGIDTLISAFALLYNDLEKKYPAIANQITLRLVGDGSQLQKLKQLAINLNIHERIHFIGAVPHHNVPNELSHLDIYIALSRNESFGVAIIEAGAAGRPVIVSNVGGLPEVILNGITGIVVPKESPQDAANALKKLILEPDLRQRMGDAGKTHVMQNYNWEYCVKIMLDTYAKVLKK</sequence>
<protein>
    <submittedName>
        <fullName evidence="3">Putative glycosyl transferase</fullName>
    </submittedName>
</protein>
<dbReference type="PANTHER" id="PTHR12526:SF638">
    <property type="entry name" value="SPORE COAT PROTEIN SA"/>
    <property type="match status" value="1"/>
</dbReference>
<dbReference type="Proteomes" id="UP000225833">
    <property type="component" value="Unassembled WGS sequence"/>
</dbReference>
<reference evidence="3 4" key="1">
    <citation type="journal article" date="2017" name="Nat. Microbiol.">
        <title>Natural product diversity associated with the nematode symbionts Photorhabdus and Xenorhabdus.</title>
        <authorList>
            <person name="Tobias N.J."/>
            <person name="Wolff H."/>
            <person name="Djahanschiri B."/>
            <person name="Grundmann F."/>
            <person name="Kronenwerth M."/>
            <person name="Shi Y.M."/>
            <person name="Simonyi S."/>
            <person name="Grun P."/>
            <person name="Shapiro-Ilan D."/>
            <person name="Pidot S.J."/>
            <person name="Stinear T.P."/>
            <person name="Ebersberger I."/>
            <person name="Bode H.B."/>
        </authorList>
    </citation>
    <scope>NUCLEOTIDE SEQUENCE [LARGE SCALE GENOMIC DNA]</scope>
    <source>
        <strain evidence="3 4">DSM 16342</strain>
    </source>
</reference>
<name>A0A2D0IWC7_XENBU</name>
<gene>
    <name evidence="3" type="ORF">Xbud_02684</name>
</gene>